<dbReference type="PANTHER" id="PTHR10696:SF56">
    <property type="entry name" value="TAUD_TFDA-LIKE DOMAIN-CONTAINING PROTEIN"/>
    <property type="match status" value="1"/>
</dbReference>
<dbReference type="GO" id="GO:0051213">
    <property type="term" value="F:dioxygenase activity"/>
    <property type="evidence" value="ECO:0007669"/>
    <property type="project" value="UniProtKB-KW"/>
</dbReference>
<gene>
    <name evidence="6" type="ORF">M4438_22420</name>
</gene>
<comment type="caution">
    <text evidence="6">The sequence shown here is derived from an EMBL/GenBank/DDBJ whole genome shotgun (WGS) entry which is preliminary data.</text>
</comment>
<comment type="cofactor">
    <cofactor evidence="1">
        <name>Fe(2+)</name>
        <dbReference type="ChEBI" id="CHEBI:29033"/>
    </cofactor>
</comment>
<feature type="domain" description="TauD/TfdA-like" evidence="5">
    <location>
        <begin position="17"/>
        <end position="304"/>
    </location>
</feature>
<dbReference type="InterPro" id="IPR050411">
    <property type="entry name" value="AlphaKG_dependent_hydroxylases"/>
</dbReference>
<name>A0ABT0NZR3_9ACTN</name>
<dbReference type="RefSeq" id="WP_249491380.1">
    <property type="nucleotide sequence ID" value="NZ_JAMCCK010000033.1"/>
</dbReference>
<dbReference type="Gene3D" id="3.60.130.10">
    <property type="entry name" value="Clavaminate synthase-like"/>
    <property type="match status" value="1"/>
</dbReference>
<protein>
    <submittedName>
        <fullName evidence="6">TauD/TfdA family dioxygenase</fullName>
    </submittedName>
</protein>
<dbReference type="SUPFAM" id="SSF51197">
    <property type="entry name" value="Clavaminate synthase-like"/>
    <property type="match status" value="1"/>
</dbReference>
<dbReference type="InterPro" id="IPR042098">
    <property type="entry name" value="TauD-like_sf"/>
</dbReference>
<organism evidence="6 7">
    <name type="scientific">Streptomyces lavenduligriseus</name>
    <dbReference type="NCBI Taxonomy" id="67315"/>
    <lineage>
        <taxon>Bacteria</taxon>
        <taxon>Bacillati</taxon>
        <taxon>Actinomycetota</taxon>
        <taxon>Actinomycetes</taxon>
        <taxon>Kitasatosporales</taxon>
        <taxon>Streptomycetaceae</taxon>
        <taxon>Streptomyces</taxon>
    </lineage>
</organism>
<evidence type="ECO:0000256" key="3">
    <source>
        <dbReference type="ARBA" id="ARBA00023004"/>
    </source>
</evidence>
<dbReference type="PANTHER" id="PTHR10696">
    <property type="entry name" value="GAMMA-BUTYROBETAINE HYDROXYLASE-RELATED"/>
    <property type="match status" value="1"/>
</dbReference>
<dbReference type="Proteomes" id="UP001202052">
    <property type="component" value="Unassembled WGS sequence"/>
</dbReference>
<evidence type="ECO:0000313" key="7">
    <source>
        <dbReference type="Proteomes" id="UP001202052"/>
    </source>
</evidence>
<proteinExistence type="predicted"/>
<keyword evidence="2" id="KW-0560">Oxidoreductase</keyword>
<accession>A0ABT0NZR3</accession>
<evidence type="ECO:0000256" key="2">
    <source>
        <dbReference type="ARBA" id="ARBA00023002"/>
    </source>
</evidence>
<keyword evidence="6" id="KW-0223">Dioxygenase</keyword>
<evidence type="ECO:0000256" key="4">
    <source>
        <dbReference type="ARBA" id="ARBA00023194"/>
    </source>
</evidence>
<keyword evidence="4" id="KW-0045">Antibiotic biosynthesis</keyword>
<dbReference type="EMBL" id="JAMCCK010000033">
    <property type="protein sequence ID" value="MCL3996232.1"/>
    <property type="molecule type" value="Genomic_DNA"/>
</dbReference>
<dbReference type="InterPro" id="IPR003819">
    <property type="entry name" value="TauD/TfdA-like"/>
</dbReference>
<dbReference type="Pfam" id="PF02668">
    <property type="entry name" value="TauD"/>
    <property type="match status" value="1"/>
</dbReference>
<reference evidence="6 7" key="1">
    <citation type="submission" date="2022-05" db="EMBL/GenBank/DDBJ databases">
        <title>Genome Resource of Streptomyces lavenduligriseus GA1-1, a Strain with Broad-Spectrum Antifungal Activity against Phytopathogenic Fungi.</title>
        <authorList>
            <person name="Qi D."/>
        </authorList>
    </citation>
    <scope>NUCLEOTIDE SEQUENCE [LARGE SCALE GENOMIC DNA]</scope>
    <source>
        <strain evidence="6 7">GA1-1</strain>
    </source>
</reference>
<evidence type="ECO:0000313" key="6">
    <source>
        <dbReference type="EMBL" id="MCL3996232.1"/>
    </source>
</evidence>
<keyword evidence="3" id="KW-0408">Iron</keyword>
<evidence type="ECO:0000259" key="5">
    <source>
        <dbReference type="Pfam" id="PF02668"/>
    </source>
</evidence>
<keyword evidence="7" id="KW-1185">Reference proteome</keyword>
<sequence length="316" mass="35356">MSDLLPHLVEGGPGAPPLPEFTALHRDELRARLTRHGAVLLRGFSTGPDQLRGVDDVVRAFSGPPLEYAEQSSPRTALHGNIYTSTDYPPEEEIFLHNENSYQASWPGVLFFTCVEPPLTRGATPLADTREIYRSVDPAVRAEFEERGWMVVRTYRPRFGVDWRTSFGTGDRDEIARLCAARDLRCSWADGDVLRTEGVRGAVHRHPVTGESVWFNHITFFHNSTLPPDVREGLLELFGDDGLPANSYYGDGGTIPDDVIAHLRDRYRTASRRFDWRRGDVLLVDNMLAAHGREPFTGPRRIAVAMAEPVVPAAVR</sequence>
<evidence type="ECO:0000256" key="1">
    <source>
        <dbReference type="ARBA" id="ARBA00001954"/>
    </source>
</evidence>